<feature type="transmembrane region" description="Helical" evidence="1">
    <location>
        <begin position="45"/>
        <end position="66"/>
    </location>
</feature>
<dbReference type="InterPro" id="IPR010380">
    <property type="entry name" value="DUF975"/>
</dbReference>
<dbReference type="Proteomes" id="UP001248134">
    <property type="component" value="Unassembled WGS sequence"/>
</dbReference>
<sequence length="206" mass="24266">MIRDLKEQALDELDERWGLAVGVTTLFFIFPFVWSWSWSKVIESFMMDIIVMLMVGPLTLGAYYLALNTVRDKTVGIGQLFKWCKGLNKLIKSILIYLLMDIYITLWTLLFIIPGIVKIFSYTMTFFILNDHPEFSMNQAITESRRMMNGHKMDYFLICLSFIGWFILSILTLGIGFLWLIPYFYTTKAAFYEKVSTDYYKRKSYV</sequence>
<name>A0A2C5MHI0_9BACI</name>
<protein>
    <submittedName>
        <fullName evidence="3">DUF975 domain-containing protein</fullName>
    </submittedName>
    <submittedName>
        <fullName evidence="2">DUF975 family protein</fullName>
    </submittedName>
</protein>
<evidence type="ECO:0000313" key="4">
    <source>
        <dbReference type="Proteomes" id="UP000221918"/>
    </source>
</evidence>
<evidence type="ECO:0000313" key="3">
    <source>
        <dbReference type="EMBL" id="PHE99642.1"/>
    </source>
</evidence>
<feature type="transmembrane region" description="Helical" evidence="1">
    <location>
        <begin position="94"/>
        <end position="117"/>
    </location>
</feature>
<keyword evidence="1" id="KW-0812">Transmembrane</keyword>
<dbReference type="AlphaFoldDB" id="A0A2C5MHI0"/>
<evidence type="ECO:0000313" key="2">
    <source>
        <dbReference type="EMBL" id="MDR4327872.1"/>
    </source>
</evidence>
<keyword evidence="1" id="KW-0472">Membrane</keyword>
<evidence type="ECO:0000256" key="1">
    <source>
        <dbReference type="SAM" id="Phobius"/>
    </source>
</evidence>
<accession>A0A2C0VWA7</accession>
<dbReference type="EMBL" id="NUTL01000039">
    <property type="protein sequence ID" value="PHE99642.1"/>
    <property type="molecule type" value="Genomic_DNA"/>
</dbReference>
<accession>C3ATP3</accession>
<organism evidence="2 5">
    <name type="scientific">Bacillus pseudomycoides</name>
    <dbReference type="NCBI Taxonomy" id="64104"/>
    <lineage>
        <taxon>Bacteria</taxon>
        <taxon>Bacillati</taxon>
        <taxon>Bacillota</taxon>
        <taxon>Bacilli</taxon>
        <taxon>Bacillales</taxon>
        <taxon>Bacillaceae</taxon>
        <taxon>Bacillus</taxon>
        <taxon>Bacillus cereus group</taxon>
    </lineage>
</organism>
<dbReference type="RefSeq" id="WP_003202364.1">
    <property type="nucleotide sequence ID" value="NZ_CM000743.1"/>
</dbReference>
<dbReference type="Pfam" id="PF06161">
    <property type="entry name" value="DUF975"/>
    <property type="match status" value="1"/>
</dbReference>
<accession>A0A2C5MHI0</accession>
<feature type="transmembrane region" description="Helical" evidence="1">
    <location>
        <begin position="155"/>
        <end position="181"/>
    </location>
</feature>
<comment type="caution">
    <text evidence="2">The sequence shown here is derived from an EMBL/GenBank/DDBJ whole genome shotgun (WGS) entry which is preliminary data.</text>
</comment>
<dbReference type="PANTHER" id="PTHR40076:SF1">
    <property type="entry name" value="MEMBRANE PROTEIN"/>
    <property type="match status" value="1"/>
</dbReference>
<dbReference type="PANTHER" id="PTHR40076">
    <property type="entry name" value="MEMBRANE PROTEIN-RELATED"/>
    <property type="match status" value="1"/>
</dbReference>
<keyword evidence="1" id="KW-1133">Transmembrane helix</keyword>
<gene>
    <name evidence="3" type="ORF">COF81_10225</name>
    <name evidence="2" type="ORF">FOS08_18720</name>
</gene>
<feature type="transmembrane region" description="Helical" evidence="1">
    <location>
        <begin position="17"/>
        <end position="38"/>
    </location>
</feature>
<dbReference type="EMBL" id="VLYX01000022">
    <property type="protein sequence ID" value="MDR4327872.1"/>
    <property type="molecule type" value="Genomic_DNA"/>
</dbReference>
<reference evidence="3 4" key="1">
    <citation type="submission" date="2017-09" db="EMBL/GenBank/DDBJ databases">
        <title>Large-scale bioinformatics analysis of Bacillus genomes uncovers conserved roles of natural products in bacterial physiology.</title>
        <authorList>
            <consortium name="Agbiome Team Llc"/>
            <person name="Bleich R.M."/>
            <person name="Grubbs K.J."/>
            <person name="Santa Maria K.C."/>
            <person name="Allen S.E."/>
            <person name="Farag S."/>
            <person name="Shank E.A."/>
            <person name="Bowers A."/>
        </authorList>
    </citation>
    <scope>NUCLEOTIDE SEQUENCE [LARGE SCALE GENOMIC DNA]</scope>
    <source>
        <strain evidence="3 4">AFS037265</strain>
    </source>
</reference>
<proteinExistence type="predicted"/>
<dbReference type="Proteomes" id="UP000221918">
    <property type="component" value="Unassembled WGS sequence"/>
</dbReference>
<reference evidence="2" key="2">
    <citation type="submission" date="2019-07" db="EMBL/GenBank/DDBJ databases">
        <title>Phylogenomic Reclassification of ATCC Bacillus Strains and Various Taxa within the Genus Bacillus.</title>
        <authorList>
            <person name="Riojas M.A."/>
            <person name="Frank A.M."/>
            <person name="Fenn S.L."/>
            <person name="King S.P."/>
            <person name="Brower S.M."/>
            <person name="Hazbon M.H."/>
        </authorList>
    </citation>
    <scope>NUCLEOTIDE SEQUENCE</scope>
    <source>
        <strain evidence="2">NR-12239</strain>
    </source>
</reference>
<evidence type="ECO:0000313" key="5">
    <source>
        <dbReference type="Proteomes" id="UP001248134"/>
    </source>
</evidence>